<keyword evidence="3" id="KW-1185">Reference proteome</keyword>
<proteinExistence type="predicted"/>
<dbReference type="PANTHER" id="PTHR41700">
    <property type="entry name" value="GCN5-RELATED N-ACETYLTRANSFERASE"/>
    <property type="match status" value="1"/>
</dbReference>
<dbReference type="OrthoDB" id="9797990at2"/>
<dbReference type="GO" id="GO:0016747">
    <property type="term" value="F:acyltransferase activity, transferring groups other than amino-acyl groups"/>
    <property type="evidence" value="ECO:0007669"/>
    <property type="project" value="InterPro"/>
</dbReference>
<protein>
    <submittedName>
        <fullName evidence="2">GNAT family N-acetyltransferase</fullName>
    </submittedName>
</protein>
<comment type="caution">
    <text evidence="2">The sequence shown here is derived from an EMBL/GenBank/DDBJ whole genome shotgun (WGS) entry which is preliminary data.</text>
</comment>
<dbReference type="RefSeq" id="WP_131515038.1">
    <property type="nucleotide sequence ID" value="NZ_SJKD01000004.1"/>
</dbReference>
<evidence type="ECO:0000313" key="2">
    <source>
        <dbReference type="EMBL" id="TCC48800.1"/>
    </source>
</evidence>
<organism evidence="2 3">
    <name type="scientific">Kribbella capetownensis</name>
    <dbReference type="NCBI Taxonomy" id="1572659"/>
    <lineage>
        <taxon>Bacteria</taxon>
        <taxon>Bacillati</taxon>
        <taxon>Actinomycetota</taxon>
        <taxon>Actinomycetes</taxon>
        <taxon>Propionibacteriales</taxon>
        <taxon>Kribbellaceae</taxon>
        <taxon>Kribbella</taxon>
    </lineage>
</organism>
<dbReference type="SUPFAM" id="SSF55729">
    <property type="entry name" value="Acyl-CoA N-acyltransferases (Nat)"/>
    <property type="match status" value="1"/>
</dbReference>
<dbReference type="PROSITE" id="PS51186">
    <property type="entry name" value="GNAT"/>
    <property type="match status" value="1"/>
</dbReference>
<keyword evidence="2" id="KW-0808">Transferase</keyword>
<dbReference type="InterPro" id="IPR038764">
    <property type="entry name" value="GNAT_N_AcTrfase_prd"/>
</dbReference>
<gene>
    <name evidence="2" type="ORF">E0H75_19705</name>
</gene>
<sequence>MTAVLEAEVRKARKVADAVAHARDLTIRELHEPTEHRDAERLLGRVWRTGPASPPVSGDLMRALSHAGAYVAGAFLDGELVGVTAAFLANRPGSSAELHSHITGVVSEVRGRQVGWALKLHQRAWSLERGIESIAWTFDPLVRRNAYFNLTKLGAHVVSYLVDFYGEMADGVNAGQGSDRLLVRWPLRAPEVIAAAAGHHIETPAAEGATILETDGDGRPRRLAMPDSPTIRCAVPADIEGMRLDDPALAQVWRMEVRAAFEDVLASGARVAGVTKDGWYVFTRERNNR</sequence>
<accession>A0A4R0JQP1</accession>
<name>A0A4R0JQP1_9ACTN</name>
<evidence type="ECO:0000259" key="1">
    <source>
        <dbReference type="PROSITE" id="PS51186"/>
    </source>
</evidence>
<dbReference type="InterPro" id="IPR000182">
    <property type="entry name" value="GNAT_dom"/>
</dbReference>
<dbReference type="PANTHER" id="PTHR41700:SF1">
    <property type="entry name" value="N-ACETYLTRANSFERASE DOMAIN-CONTAINING PROTEIN"/>
    <property type="match status" value="1"/>
</dbReference>
<dbReference type="Proteomes" id="UP000293342">
    <property type="component" value="Unassembled WGS sequence"/>
</dbReference>
<evidence type="ECO:0000313" key="3">
    <source>
        <dbReference type="Proteomes" id="UP000293342"/>
    </source>
</evidence>
<dbReference type="InterPro" id="IPR016181">
    <property type="entry name" value="Acyl_CoA_acyltransferase"/>
</dbReference>
<dbReference type="Gene3D" id="3.40.630.30">
    <property type="match status" value="1"/>
</dbReference>
<reference evidence="2 3" key="1">
    <citation type="submission" date="2019-02" db="EMBL/GenBank/DDBJ databases">
        <title>Kribbella capetownensis sp. nov. and Kribbella speibonae sp. nov., isolated from soil.</title>
        <authorList>
            <person name="Curtis S.M."/>
            <person name="Norton I."/>
            <person name="Everest G.J."/>
            <person name="Meyers P.R."/>
        </authorList>
    </citation>
    <scope>NUCLEOTIDE SEQUENCE [LARGE SCALE GENOMIC DNA]</scope>
    <source>
        <strain evidence="2 3">YM53</strain>
    </source>
</reference>
<dbReference type="EMBL" id="SJKD01000004">
    <property type="protein sequence ID" value="TCC48800.1"/>
    <property type="molecule type" value="Genomic_DNA"/>
</dbReference>
<feature type="domain" description="N-acetyltransferase" evidence="1">
    <location>
        <begin position="25"/>
        <end position="173"/>
    </location>
</feature>
<dbReference type="AlphaFoldDB" id="A0A4R0JQP1"/>